<dbReference type="Gene3D" id="3.40.50.1820">
    <property type="entry name" value="alpha/beta hydrolase"/>
    <property type="match status" value="1"/>
</dbReference>
<gene>
    <name evidence="13" type="ORF">M2A_1858</name>
</gene>
<sequence length="262" mass="29003">MTELPQPRKLARPDGEEIAYLIEAPEMPAPGRIGLTWLGGFKSDMTGTKAEAIAAYAKARGRHYLRFDYFAHGASSGRFREGTIGRWKEDALAAIDALSQGPQVLIGSSMGGWIALLAALARPEKVKGLVLIAPAPDFTEELMWKSFPAEVQKTLLEEGLYLEPTPYADEPNEITLKLIEEGRNHLLLDRPIPLTFPIRILQGMADPDVPYAHVLRLMDRLESEDIVLTLSKNGDHRLSEPADIARLERTLDDILEVLENAG</sequence>
<dbReference type="GO" id="GO:0102390">
    <property type="term" value="F:mycophenolic acid acyl-glucuronide esterase activity"/>
    <property type="evidence" value="ECO:0007669"/>
    <property type="project" value="UniProtKB-EC"/>
</dbReference>
<dbReference type="InterPro" id="IPR029058">
    <property type="entry name" value="AB_hydrolase_fold"/>
</dbReference>
<evidence type="ECO:0000256" key="2">
    <source>
        <dbReference type="ARBA" id="ARBA00022801"/>
    </source>
</evidence>
<dbReference type="SUPFAM" id="SSF53474">
    <property type="entry name" value="alpha/beta-Hydrolases"/>
    <property type="match status" value="1"/>
</dbReference>
<dbReference type="Proteomes" id="UP000028702">
    <property type="component" value="Unassembled WGS sequence"/>
</dbReference>
<dbReference type="EC" id="3.1.2.22" evidence="1"/>
<evidence type="ECO:0000256" key="10">
    <source>
        <dbReference type="ARBA" id="ARBA00047409"/>
    </source>
</evidence>
<dbReference type="PANTHER" id="PTHR16138:SF7">
    <property type="entry name" value="PALMITOYL-PROTEIN THIOESTERASE ABHD10, MITOCHONDRIAL"/>
    <property type="match status" value="1"/>
</dbReference>
<name>A0A081BBE1_9HYPH</name>
<accession>A0A081BBE1</accession>
<comment type="caution">
    <text evidence="13">The sequence shown here is derived from an EMBL/GenBank/DDBJ whole genome shotgun (WGS) entry which is preliminary data.</text>
</comment>
<dbReference type="InterPro" id="IPR000073">
    <property type="entry name" value="AB_hydrolase_1"/>
</dbReference>
<evidence type="ECO:0000256" key="4">
    <source>
        <dbReference type="ARBA" id="ARBA00039132"/>
    </source>
</evidence>
<dbReference type="STRING" id="1333998.M2A_1858"/>
<organism evidence="13 14">
    <name type="scientific">Tepidicaulis marinus</name>
    <dbReference type="NCBI Taxonomy" id="1333998"/>
    <lineage>
        <taxon>Bacteria</taxon>
        <taxon>Pseudomonadati</taxon>
        <taxon>Pseudomonadota</taxon>
        <taxon>Alphaproteobacteria</taxon>
        <taxon>Hyphomicrobiales</taxon>
        <taxon>Parvibaculaceae</taxon>
        <taxon>Tepidicaulis</taxon>
    </lineage>
</organism>
<evidence type="ECO:0000256" key="6">
    <source>
        <dbReference type="ARBA" id="ARBA00041520"/>
    </source>
</evidence>
<evidence type="ECO:0000256" key="8">
    <source>
        <dbReference type="ARBA" id="ARBA00042704"/>
    </source>
</evidence>
<evidence type="ECO:0000259" key="12">
    <source>
        <dbReference type="Pfam" id="PF00561"/>
    </source>
</evidence>
<keyword evidence="3" id="KW-0809">Transit peptide</keyword>
<dbReference type="GO" id="GO:0008474">
    <property type="term" value="F:palmitoyl-(protein) hydrolase activity"/>
    <property type="evidence" value="ECO:0007669"/>
    <property type="project" value="UniProtKB-EC"/>
</dbReference>
<proteinExistence type="predicted"/>
<evidence type="ECO:0000313" key="13">
    <source>
        <dbReference type="EMBL" id="GAK45359.1"/>
    </source>
</evidence>
<comment type="catalytic activity">
    <reaction evidence="10">
        <text>S-hexadecanoyl-L-cysteinyl-[protein] + H2O = L-cysteinyl-[protein] + hexadecanoate + H(+)</text>
        <dbReference type="Rhea" id="RHEA:19233"/>
        <dbReference type="Rhea" id="RHEA-COMP:10131"/>
        <dbReference type="Rhea" id="RHEA-COMP:11032"/>
        <dbReference type="ChEBI" id="CHEBI:7896"/>
        <dbReference type="ChEBI" id="CHEBI:15377"/>
        <dbReference type="ChEBI" id="CHEBI:15378"/>
        <dbReference type="ChEBI" id="CHEBI:29950"/>
        <dbReference type="ChEBI" id="CHEBI:74151"/>
        <dbReference type="EC" id="3.1.2.22"/>
    </reaction>
    <physiologicalReaction direction="left-to-right" evidence="10">
        <dbReference type="Rhea" id="RHEA:19234"/>
    </physiologicalReaction>
</comment>
<evidence type="ECO:0000313" key="14">
    <source>
        <dbReference type="Proteomes" id="UP000028702"/>
    </source>
</evidence>
<protein>
    <recommendedName>
        <fullName evidence="5">Palmitoyl-protein thioesterase ABHD10, mitochondrial</fullName>
        <ecNumber evidence="4">3.1.1.93</ecNumber>
        <ecNumber evidence="1">3.1.2.22</ecNumber>
    </recommendedName>
    <alternativeName>
        <fullName evidence="7">Acyl-protein thioesterase ABHD10</fullName>
    </alternativeName>
    <alternativeName>
        <fullName evidence="8">Alpha/beta hydrolase domain-containing protein 10</fullName>
    </alternativeName>
    <alternativeName>
        <fullName evidence="6">Mycophenolic acid acyl-glucuronide esterase, mitochondrial</fullName>
    </alternativeName>
</protein>
<evidence type="ECO:0000256" key="7">
    <source>
        <dbReference type="ARBA" id="ARBA00042645"/>
    </source>
</evidence>
<keyword evidence="2 13" id="KW-0378">Hydrolase</keyword>
<dbReference type="EMBL" id="BBIO01000008">
    <property type="protein sequence ID" value="GAK45359.1"/>
    <property type="molecule type" value="Genomic_DNA"/>
</dbReference>
<reference evidence="13 14" key="1">
    <citation type="submission" date="2014-07" db="EMBL/GenBank/DDBJ databases">
        <title>Tepidicaulis marinum gen. nov., sp. nov., a novel marine bacterium denitrifying nitrate to nitrous oxide strictly under microaerobic conditions.</title>
        <authorList>
            <person name="Takeuchi M."/>
            <person name="Yamagishi T."/>
            <person name="Kamagata Y."/>
            <person name="Oshima K."/>
            <person name="Hattori M."/>
            <person name="Katayama T."/>
            <person name="Hanada S."/>
            <person name="Tamaki H."/>
            <person name="Marumo K."/>
            <person name="Maeda H."/>
            <person name="Nedachi M."/>
            <person name="Iwasaki W."/>
            <person name="Suwa Y."/>
            <person name="Sakata S."/>
        </authorList>
    </citation>
    <scope>NUCLEOTIDE SEQUENCE [LARGE SCALE GENOMIC DNA]</scope>
    <source>
        <strain evidence="13 14">MA2</strain>
    </source>
</reference>
<dbReference type="RefSeq" id="WP_045446191.1">
    <property type="nucleotide sequence ID" value="NZ_BBIO01000008.1"/>
</dbReference>
<comment type="function">
    <text evidence="9">Acts as an acyl-protein thioesterase that hydrolyzes fatty acids from acylated residues in proteins. Regulates the mitochondrial S-depalmitoylation of the nucleophilic active site residue of peroxiredoxin-5/PRDX5, a key antioxidant protein, therefore modulating mitochondrial antioxidant ability. Also catalyzes the deglucuronidation of mycophenolic acid acyl-glucuronide, an active metabolite of the immunosuppressant drug mycophenolate.</text>
</comment>
<dbReference type="eggNOG" id="COG1073">
    <property type="taxonomic scope" value="Bacteria"/>
</dbReference>
<dbReference type="InterPro" id="IPR052382">
    <property type="entry name" value="ABHD10_acyl-thioesterase"/>
</dbReference>
<comment type="catalytic activity">
    <reaction evidence="11">
        <text>mycophenolic acid O-acyl-beta-D-glucuronide + H2O = mycophenolate + D-glucuronate + H(+)</text>
        <dbReference type="Rhea" id="RHEA:34179"/>
        <dbReference type="ChEBI" id="CHEBI:15377"/>
        <dbReference type="ChEBI" id="CHEBI:15378"/>
        <dbReference type="ChEBI" id="CHEBI:58720"/>
        <dbReference type="ChEBI" id="CHEBI:62932"/>
        <dbReference type="ChEBI" id="CHEBI:66982"/>
        <dbReference type="EC" id="3.1.1.93"/>
    </reaction>
    <physiologicalReaction direction="left-to-right" evidence="11">
        <dbReference type="Rhea" id="RHEA:34180"/>
    </physiologicalReaction>
</comment>
<dbReference type="PANTHER" id="PTHR16138">
    <property type="entry name" value="MYCOPHENOLIC ACID ACYL-GLUCURONIDE ESTERASE, MITOCHONDRIAL"/>
    <property type="match status" value="1"/>
</dbReference>
<keyword evidence="14" id="KW-1185">Reference proteome</keyword>
<dbReference type="AlphaFoldDB" id="A0A081BBE1"/>
<evidence type="ECO:0000256" key="9">
    <source>
        <dbReference type="ARBA" id="ARBA00046047"/>
    </source>
</evidence>
<evidence type="ECO:0000256" key="3">
    <source>
        <dbReference type="ARBA" id="ARBA00022946"/>
    </source>
</evidence>
<dbReference type="EC" id="3.1.1.93" evidence="4"/>
<feature type="domain" description="AB hydrolase-1" evidence="12">
    <location>
        <begin position="55"/>
        <end position="161"/>
    </location>
</feature>
<dbReference type="Pfam" id="PF00561">
    <property type="entry name" value="Abhydrolase_1"/>
    <property type="match status" value="1"/>
</dbReference>
<evidence type="ECO:0000256" key="11">
    <source>
        <dbReference type="ARBA" id="ARBA00047972"/>
    </source>
</evidence>
<evidence type="ECO:0000256" key="5">
    <source>
        <dbReference type="ARBA" id="ARBA00039314"/>
    </source>
</evidence>
<evidence type="ECO:0000256" key="1">
    <source>
        <dbReference type="ARBA" id="ARBA00012423"/>
    </source>
</evidence>